<accession>A0ACB9KS19</accession>
<protein>
    <submittedName>
        <fullName evidence="1">Uncharacterized protein</fullName>
    </submittedName>
</protein>
<dbReference type="EMBL" id="CM039438">
    <property type="protein sequence ID" value="KAI4299833.1"/>
    <property type="molecule type" value="Genomic_DNA"/>
</dbReference>
<proteinExistence type="predicted"/>
<gene>
    <name evidence="1" type="ORF">L6164_033257</name>
</gene>
<sequence>MAKKFPKLTKLFFFLVLAAMAKLSHCAWENCGVTEETQLTLYFHDYSNGPNATVIPVAGIAGREWNFKQVGSVYVIDEPITEGPERDSPTVGRCQGLFVTASFDGLNSHVVLSIMFTNEAYNGSTLEIQGTSKQFEQTGEVSVVSGTGKFRFVRGYASFKTVFWDEVTTYAILQVDITLRHY</sequence>
<dbReference type="Proteomes" id="UP000828941">
    <property type="component" value="Chromosome 13"/>
</dbReference>
<evidence type="ECO:0000313" key="1">
    <source>
        <dbReference type="EMBL" id="KAI4299833.1"/>
    </source>
</evidence>
<reference evidence="1 2" key="1">
    <citation type="journal article" date="2022" name="DNA Res.">
        <title>Chromosomal-level genome assembly of the orchid tree Bauhinia variegata (Leguminosae; Cercidoideae) supports the allotetraploid origin hypothesis of Bauhinia.</title>
        <authorList>
            <person name="Zhong Y."/>
            <person name="Chen Y."/>
            <person name="Zheng D."/>
            <person name="Pang J."/>
            <person name="Liu Y."/>
            <person name="Luo S."/>
            <person name="Meng S."/>
            <person name="Qian L."/>
            <person name="Wei D."/>
            <person name="Dai S."/>
            <person name="Zhou R."/>
        </authorList>
    </citation>
    <scope>NUCLEOTIDE SEQUENCE [LARGE SCALE GENOMIC DNA]</scope>
    <source>
        <strain evidence="1">BV-YZ2020</strain>
    </source>
</reference>
<keyword evidence="2" id="KW-1185">Reference proteome</keyword>
<name>A0ACB9KS19_BAUVA</name>
<organism evidence="1 2">
    <name type="scientific">Bauhinia variegata</name>
    <name type="common">Purple orchid tree</name>
    <name type="synonym">Phanera variegata</name>
    <dbReference type="NCBI Taxonomy" id="167791"/>
    <lineage>
        <taxon>Eukaryota</taxon>
        <taxon>Viridiplantae</taxon>
        <taxon>Streptophyta</taxon>
        <taxon>Embryophyta</taxon>
        <taxon>Tracheophyta</taxon>
        <taxon>Spermatophyta</taxon>
        <taxon>Magnoliopsida</taxon>
        <taxon>eudicotyledons</taxon>
        <taxon>Gunneridae</taxon>
        <taxon>Pentapetalae</taxon>
        <taxon>rosids</taxon>
        <taxon>fabids</taxon>
        <taxon>Fabales</taxon>
        <taxon>Fabaceae</taxon>
        <taxon>Cercidoideae</taxon>
        <taxon>Cercideae</taxon>
        <taxon>Bauhiniinae</taxon>
        <taxon>Bauhinia</taxon>
    </lineage>
</organism>
<comment type="caution">
    <text evidence="1">The sequence shown here is derived from an EMBL/GenBank/DDBJ whole genome shotgun (WGS) entry which is preliminary data.</text>
</comment>
<evidence type="ECO:0000313" key="2">
    <source>
        <dbReference type="Proteomes" id="UP000828941"/>
    </source>
</evidence>